<protein>
    <submittedName>
        <fullName evidence="5">HTH-type transcriptional repressor of iron proteins A</fullName>
    </submittedName>
</protein>
<gene>
    <name evidence="5" type="primary">ripA2</name>
    <name evidence="5" type="ORF">FIV01_08090</name>
</gene>
<dbReference type="SMART" id="SM00342">
    <property type="entry name" value="HTH_ARAC"/>
    <property type="match status" value="1"/>
</dbReference>
<dbReference type="InterPro" id="IPR018062">
    <property type="entry name" value="HTH_AraC-typ_CS"/>
</dbReference>
<dbReference type="PROSITE" id="PS01124">
    <property type="entry name" value="HTH_ARAC_FAMILY_2"/>
    <property type="match status" value="1"/>
</dbReference>
<dbReference type="InterPro" id="IPR011051">
    <property type="entry name" value="RmlC_Cupin_sf"/>
</dbReference>
<accession>A0A5P9CJJ7</accession>
<dbReference type="PROSITE" id="PS00041">
    <property type="entry name" value="HTH_ARAC_FAMILY_1"/>
    <property type="match status" value="1"/>
</dbReference>
<keyword evidence="2" id="KW-0238">DNA-binding</keyword>
<dbReference type="Gene3D" id="2.60.120.10">
    <property type="entry name" value="Jelly Rolls"/>
    <property type="match status" value="1"/>
</dbReference>
<dbReference type="PANTHER" id="PTHR11019:SF199">
    <property type="entry name" value="HTH-TYPE TRANSCRIPTIONAL REGULATOR NIMR"/>
    <property type="match status" value="1"/>
</dbReference>
<dbReference type="GO" id="GO:0003700">
    <property type="term" value="F:DNA-binding transcription factor activity"/>
    <property type="evidence" value="ECO:0007669"/>
    <property type="project" value="InterPro"/>
</dbReference>
<dbReference type="Pfam" id="PF12833">
    <property type="entry name" value="HTH_18"/>
    <property type="match status" value="1"/>
</dbReference>
<reference evidence="5 6" key="1">
    <citation type="submission" date="2019-10" db="EMBL/GenBank/DDBJ databases">
        <title>Complete genome sequence of Vibrio sp. strain THAF100, isolated from non-filtered water from the water column of tank 6 of a marine aquarium containing stony-coral fragments. Water maintained at 26 degree C.</title>
        <authorList>
            <person name="Ruckert C."/>
            <person name="Franco A."/>
            <person name="Kalinowski J."/>
            <person name="Glaeser S."/>
        </authorList>
    </citation>
    <scope>NUCLEOTIDE SEQUENCE [LARGE SCALE GENOMIC DNA]</scope>
    <source>
        <strain evidence="5 6">THAF100</strain>
    </source>
</reference>
<name>A0A5P9CJJ7_9VIBR</name>
<evidence type="ECO:0000256" key="3">
    <source>
        <dbReference type="ARBA" id="ARBA00023163"/>
    </source>
</evidence>
<evidence type="ECO:0000256" key="2">
    <source>
        <dbReference type="ARBA" id="ARBA00023125"/>
    </source>
</evidence>
<evidence type="ECO:0000259" key="4">
    <source>
        <dbReference type="PROSITE" id="PS01124"/>
    </source>
</evidence>
<dbReference type="PANTHER" id="PTHR11019">
    <property type="entry name" value="HTH-TYPE TRANSCRIPTIONAL REGULATOR NIMR"/>
    <property type="match status" value="1"/>
</dbReference>
<dbReference type="RefSeq" id="WP_152430540.1">
    <property type="nucleotide sequence ID" value="NZ_CBCSDK010000004.1"/>
</dbReference>
<keyword evidence="6" id="KW-1185">Reference proteome</keyword>
<dbReference type="Proteomes" id="UP000326936">
    <property type="component" value="Chromosome"/>
</dbReference>
<dbReference type="OrthoDB" id="5949386at2"/>
<keyword evidence="3" id="KW-0804">Transcription</keyword>
<evidence type="ECO:0000313" key="5">
    <source>
        <dbReference type="EMBL" id="QFT26386.1"/>
    </source>
</evidence>
<dbReference type="KEGG" id="vaq:FIV01_08090"/>
<dbReference type="InterPro" id="IPR014710">
    <property type="entry name" value="RmlC-like_jellyroll"/>
</dbReference>
<dbReference type="AlphaFoldDB" id="A0A5P9CJJ7"/>
<organism evidence="5 6">
    <name type="scientific">Vibrio aquimaris</name>
    <dbReference type="NCBI Taxonomy" id="2587862"/>
    <lineage>
        <taxon>Bacteria</taxon>
        <taxon>Pseudomonadati</taxon>
        <taxon>Pseudomonadota</taxon>
        <taxon>Gammaproteobacteria</taxon>
        <taxon>Vibrionales</taxon>
        <taxon>Vibrionaceae</taxon>
        <taxon>Vibrio</taxon>
    </lineage>
</organism>
<dbReference type="Gene3D" id="1.10.10.60">
    <property type="entry name" value="Homeodomain-like"/>
    <property type="match status" value="2"/>
</dbReference>
<dbReference type="InterPro" id="IPR018060">
    <property type="entry name" value="HTH_AraC"/>
</dbReference>
<sequence length="277" mass="32365">MPSRQDEKQQYQLSANEVIAIQPDAPVLVKTIQMAKGYVDKMHSHNWHQIIFPIKGLLQTQSGNYQYLLPHTSALFVPATLSHESIALSHTTFIGIYINPALSRNHTDRLRTLHLTPFLQQLLQEIRRSYSCGHSKDQMVRLLDVLHDQIYTNEIVTFQLLLPQDRRLRFIFNQLSEKPSLDWSLKVWGDKVGASDRTLSRLFFKEFNTSFPRWRQHLRLICSLPLLDQELPIQVIADKIGYKNDSSYIKAFKSYFDLTPQQFRLNESQANYDVYSE</sequence>
<keyword evidence="1" id="KW-0805">Transcription regulation</keyword>
<proteinExistence type="predicted"/>
<feature type="domain" description="HTH araC/xylS-type" evidence="4">
    <location>
        <begin position="165"/>
        <end position="266"/>
    </location>
</feature>
<dbReference type="SUPFAM" id="SSF46689">
    <property type="entry name" value="Homeodomain-like"/>
    <property type="match status" value="2"/>
</dbReference>
<dbReference type="EMBL" id="CP045350">
    <property type="protein sequence ID" value="QFT26386.1"/>
    <property type="molecule type" value="Genomic_DNA"/>
</dbReference>
<evidence type="ECO:0000313" key="6">
    <source>
        <dbReference type="Proteomes" id="UP000326936"/>
    </source>
</evidence>
<evidence type="ECO:0000256" key="1">
    <source>
        <dbReference type="ARBA" id="ARBA00023015"/>
    </source>
</evidence>
<dbReference type="InterPro" id="IPR009057">
    <property type="entry name" value="Homeodomain-like_sf"/>
</dbReference>
<dbReference type="GO" id="GO:0043565">
    <property type="term" value="F:sequence-specific DNA binding"/>
    <property type="evidence" value="ECO:0007669"/>
    <property type="project" value="InterPro"/>
</dbReference>
<dbReference type="SUPFAM" id="SSF51182">
    <property type="entry name" value="RmlC-like cupins"/>
    <property type="match status" value="1"/>
</dbReference>
<dbReference type="CDD" id="cd06124">
    <property type="entry name" value="cupin_NimR-like_N"/>
    <property type="match status" value="1"/>
</dbReference>